<dbReference type="Pfam" id="PF08281">
    <property type="entry name" value="Sigma70_r4_2"/>
    <property type="match status" value="1"/>
</dbReference>
<name>A0A376CLQ2_9CORY</name>
<evidence type="ECO:0000256" key="6">
    <source>
        <dbReference type="SAM" id="MobiDB-lite"/>
    </source>
</evidence>
<keyword evidence="3" id="KW-0731">Sigma factor</keyword>
<dbReference type="GO" id="GO:0016987">
    <property type="term" value="F:sigma factor activity"/>
    <property type="evidence" value="ECO:0007669"/>
    <property type="project" value="UniProtKB-KW"/>
</dbReference>
<dbReference type="NCBIfam" id="NF009187">
    <property type="entry name" value="PRK12535.1"/>
    <property type="match status" value="1"/>
</dbReference>
<dbReference type="EMBL" id="UFXQ01000001">
    <property type="protein sequence ID" value="STC69421.1"/>
    <property type="molecule type" value="Genomic_DNA"/>
</dbReference>
<feature type="domain" description="RNA polymerase sigma-70 region 2" evidence="7">
    <location>
        <begin position="62"/>
        <end position="124"/>
    </location>
</feature>
<dbReference type="Proteomes" id="UP000254467">
    <property type="component" value="Unassembled WGS sequence"/>
</dbReference>
<dbReference type="Gene3D" id="1.10.1740.10">
    <property type="match status" value="1"/>
</dbReference>
<keyword evidence="5" id="KW-0804">Transcription</keyword>
<evidence type="ECO:0000256" key="5">
    <source>
        <dbReference type="ARBA" id="ARBA00023163"/>
    </source>
</evidence>
<keyword evidence="2" id="KW-0805">Transcription regulation</keyword>
<sequence length="221" mass="25124">MVAIDSLREMVGLGKEFPLRPQRTEKAQLVTFTFVSRRNDDYVTSLALKAGRGDKRALSQFIEETHDDVWRLLAHLAGREHADDLTQETYLRVMGSLPSFAARSSARTWLLSLARRVWVDSVRHDMARPRKSATEYDDVAANTPTRDNPNTWSDMIDLRTMINQLPEERREALILTQVLGYTYEEAARIAGVRVGTIRSRVARARRDLIAATEAPAEKDNN</sequence>
<dbReference type="NCBIfam" id="TIGR02937">
    <property type="entry name" value="sigma70-ECF"/>
    <property type="match status" value="1"/>
</dbReference>
<keyword evidence="4" id="KW-0238">DNA-binding</keyword>
<dbReference type="CDD" id="cd06171">
    <property type="entry name" value="Sigma70_r4"/>
    <property type="match status" value="1"/>
</dbReference>
<accession>A0A376CLQ2</accession>
<dbReference type="STRING" id="35756.GCA_001044155_01058"/>
<feature type="region of interest" description="Disordered" evidence="6">
    <location>
        <begin position="130"/>
        <end position="150"/>
    </location>
</feature>
<dbReference type="SUPFAM" id="SSF88946">
    <property type="entry name" value="Sigma2 domain of RNA polymerase sigma factors"/>
    <property type="match status" value="1"/>
</dbReference>
<dbReference type="Gene3D" id="1.10.10.10">
    <property type="entry name" value="Winged helix-like DNA-binding domain superfamily/Winged helix DNA-binding domain"/>
    <property type="match status" value="1"/>
</dbReference>
<evidence type="ECO:0000313" key="9">
    <source>
        <dbReference type="EMBL" id="STC69421.1"/>
    </source>
</evidence>
<evidence type="ECO:0000259" key="8">
    <source>
        <dbReference type="Pfam" id="PF08281"/>
    </source>
</evidence>
<dbReference type="InterPro" id="IPR013324">
    <property type="entry name" value="RNA_pol_sigma_r3/r4-like"/>
</dbReference>
<dbReference type="SUPFAM" id="SSF88659">
    <property type="entry name" value="Sigma3 and sigma4 domains of RNA polymerase sigma factors"/>
    <property type="match status" value="1"/>
</dbReference>
<dbReference type="AlphaFoldDB" id="A0A376CLQ2"/>
<dbReference type="InterPro" id="IPR039425">
    <property type="entry name" value="RNA_pol_sigma-70-like"/>
</dbReference>
<evidence type="ECO:0000256" key="3">
    <source>
        <dbReference type="ARBA" id="ARBA00023082"/>
    </source>
</evidence>
<proteinExistence type="inferred from homology"/>
<dbReference type="InterPro" id="IPR007627">
    <property type="entry name" value="RNA_pol_sigma70_r2"/>
</dbReference>
<dbReference type="InterPro" id="IPR036388">
    <property type="entry name" value="WH-like_DNA-bd_sf"/>
</dbReference>
<gene>
    <name evidence="9" type="primary">sigC</name>
    <name evidence="9" type="ORF">NCTC11862_01213</name>
</gene>
<comment type="similarity">
    <text evidence="1">Belongs to the sigma-70 factor family. ECF subfamily.</text>
</comment>
<evidence type="ECO:0000256" key="2">
    <source>
        <dbReference type="ARBA" id="ARBA00023015"/>
    </source>
</evidence>
<feature type="domain" description="RNA polymerase sigma factor 70 region 4 type 2" evidence="8">
    <location>
        <begin position="157"/>
        <end position="208"/>
    </location>
</feature>
<dbReference type="PANTHER" id="PTHR43133:SF61">
    <property type="entry name" value="ECF RNA POLYMERASE SIGMA FACTOR SIGC"/>
    <property type="match status" value="1"/>
</dbReference>
<dbReference type="InterPro" id="IPR014284">
    <property type="entry name" value="RNA_pol_sigma-70_dom"/>
</dbReference>
<dbReference type="PANTHER" id="PTHR43133">
    <property type="entry name" value="RNA POLYMERASE ECF-TYPE SIGMA FACTO"/>
    <property type="match status" value="1"/>
</dbReference>
<keyword evidence="10" id="KW-1185">Reference proteome</keyword>
<evidence type="ECO:0000259" key="7">
    <source>
        <dbReference type="Pfam" id="PF04542"/>
    </source>
</evidence>
<reference evidence="9 10" key="1">
    <citation type="submission" date="2018-06" db="EMBL/GenBank/DDBJ databases">
        <authorList>
            <consortium name="Pathogen Informatics"/>
            <person name="Doyle S."/>
        </authorList>
    </citation>
    <scope>NUCLEOTIDE SEQUENCE [LARGE SCALE GENOMIC DNA]</scope>
    <source>
        <strain evidence="9 10">NCTC11862</strain>
    </source>
</reference>
<protein>
    <submittedName>
        <fullName evidence="9">RNA polymerase sigma factor</fullName>
    </submittedName>
</protein>
<dbReference type="InterPro" id="IPR013325">
    <property type="entry name" value="RNA_pol_sigma_r2"/>
</dbReference>
<dbReference type="Pfam" id="PF04542">
    <property type="entry name" value="Sigma70_r2"/>
    <property type="match status" value="1"/>
</dbReference>
<dbReference type="InterPro" id="IPR013249">
    <property type="entry name" value="RNA_pol_sigma70_r4_t2"/>
</dbReference>
<dbReference type="GO" id="GO:0003677">
    <property type="term" value="F:DNA binding"/>
    <property type="evidence" value="ECO:0007669"/>
    <property type="project" value="UniProtKB-KW"/>
</dbReference>
<evidence type="ECO:0000256" key="1">
    <source>
        <dbReference type="ARBA" id="ARBA00010641"/>
    </source>
</evidence>
<evidence type="ECO:0000313" key="10">
    <source>
        <dbReference type="Proteomes" id="UP000254467"/>
    </source>
</evidence>
<dbReference type="GO" id="GO:0006352">
    <property type="term" value="P:DNA-templated transcription initiation"/>
    <property type="evidence" value="ECO:0007669"/>
    <property type="project" value="InterPro"/>
</dbReference>
<evidence type="ECO:0000256" key="4">
    <source>
        <dbReference type="ARBA" id="ARBA00023125"/>
    </source>
</evidence>
<organism evidence="9 10">
    <name type="scientific">Corynebacterium pilosum</name>
    <dbReference type="NCBI Taxonomy" id="35756"/>
    <lineage>
        <taxon>Bacteria</taxon>
        <taxon>Bacillati</taxon>
        <taxon>Actinomycetota</taxon>
        <taxon>Actinomycetes</taxon>
        <taxon>Mycobacteriales</taxon>
        <taxon>Corynebacteriaceae</taxon>
        <taxon>Corynebacterium</taxon>
    </lineage>
</organism>